<proteinExistence type="predicted"/>
<keyword evidence="2" id="KW-1185">Reference proteome</keyword>
<comment type="caution">
    <text evidence="1">The sequence shown here is derived from an EMBL/GenBank/DDBJ whole genome shotgun (WGS) entry which is preliminary data.</text>
</comment>
<evidence type="ECO:0000313" key="2">
    <source>
        <dbReference type="Proteomes" id="UP000027153"/>
    </source>
</evidence>
<gene>
    <name evidence="1" type="ORF">ANME2D_02330</name>
</gene>
<dbReference type="EMBL" id="JMIY01000005">
    <property type="protein sequence ID" value="KCZ71595.1"/>
    <property type="molecule type" value="Genomic_DNA"/>
</dbReference>
<protein>
    <submittedName>
        <fullName evidence="1">Uncharacterized protein</fullName>
    </submittedName>
</protein>
<dbReference type="Proteomes" id="UP000027153">
    <property type="component" value="Unassembled WGS sequence"/>
</dbReference>
<reference evidence="1 2" key="1">
    <citation type="journal article" date="2013" name="Nature">
        <title>Anaerobic oxidation of methane coupled to nitrate reduction in a novel archaeal lineage.</title>
        <authorList>
            <person name="Haroon M.F."/>
            <person name="Hu S."/>
            <person name="Shi Y."/>
            <person name="Imelfort M."/>
            <person name="Keller J."/>
            <person name="Hugenholtz P."/>
            <person name="Yuan Z."/>
            <person name="Tyson G.W."/>
        </authorList>
    </citation>
    <scope>NUCLEOTIDE SEQUENCE [LARGE SCALE GENOMIC DNA]</scope>
    <source>
        <strain evidence="1 2">ANME-2d</strain>
    </source>
</reference>
<dbReference type="AlphaFoldDB" id="A0A062V881"/>
<sequence length="126" mass="13572">MTYSTTAELVSLTGSPLSSAILQAIIDQADRDIVSQLRLANISAPGSDDDLKAASLKLSIAGVVRRGQLDGSKPVSSIRIGDISTSEDPDEAIRQLTESAGKNIEAYIMSHGTQRRDRWYLRKVNG</sequence>
<name>A0A062V881_9EURY</name>
<dbReference type="RefSeq" id="WP_048091652.1">
    <property type="nucleotide sequence ID" value="NZ_JMIY01000005.1"/>
</dbReference>
<accession>A0A062V881</accession>
<organism evidence="1 2">
    <name type="scientific">Candidatus Methanoperedens nitratireducens</name>
    <dbReference type="NCBI Taxonomy" id="1392998"/>
    <lineage>
        <taxon>Archaea</taxon>
        <taxon>Methanobacteriati</taxon>
        <taxon>Methanobacteriota</taxon>
        <taxon>Stenosarchaea group</taxon>
        <taxon>Methanomicrobia</taxon>
        <taxon>Methanosarcinales</taxon>
        <taxon>ANME-2 cluster</taxon>
        <taxon>Candidatus Methanoperedentaceae</taxon>
        <taxon>Candidatus Methanoperedens</taxon>
    </lineage>
</organism>
<evidence type="ECO:0000313" key="1">
    <source>
        <dbReference type="EMBL" id="KCZ71595.1"/>
    </source>
</evidence>